<keyword evidence="4" id="KW-1185">Reference proteome</keyword>
<organism evidence="3 4">
    <name type="scientific">Cylindrotheca closterium</name>
    <dbReference type="NCBI Taxonomy" id="2856"/>
    <lineage>
        <taxon>Eukaryota</taxon>
        <taxon>Sar</taxon>
        <taxon>Stramenopiles</taxon>
        <taxon>Ochrophyta</taxon>
        <taxon>Bacillariophyta</taxon>
        <taxon>Bacillariophyceae</taxon>
        <taxon>Bacillariophycidae</taxon>
        <taxon>Bacillariales</taxon>
        <taxon>Bacillariaceae</taxon>
        <taxon>Cylindrotheca</taxon>
    </lineage>
</organism>
<evidence type="ECO:0000313" key="3">
    <source>
        <dbReference type="EMBL" id="CAJ1963412.1"/>
    </source>
</evidence>
<proteinExistence type="predicted"/>
<dbReference type="Gene3D" id="3.40.50.300">
    <property type="entry name" value="P-loop containing nucleotide triphosphate hydrolases"/>
    <property type="match status" value="1"/>
</dbReference>
<feature type="compositionally biased region" description="Polar residues" evidence="1">
    <location>
        <begin position="192"/>
        <end position="202"/>
    </location>
</feature>
<dbReference type="PANTHER" id="PTHR43642:SF1">
    <property type="entry name" value="HYBRID SIGNAL TRANSDUCTION HISTIDINE KINASE G"/>
    <property type="match status" value="1"/>
</dbReference>
<gene>
    <name evidence="3" type="ORF">CYCCA115_LOCUS20150</name>
</gene>
<dbReference type="InterPro" id="IPR027417">
    <property type="entry name" value="P-loop_NTPase"/>
</dbReference>
<dbReference type="PANTHER" id="PTHR43642">
    <property type="entry name" value="HYBRID SIGNAL TRANSDUCTION HISTIDINE KINASE G"/>
    <property type="match status" value="1"/>
</dbReference>
<reference evidence="3" key="1">
    <citation type="submission" date="2023-08" db="EMBL/GenBank/DDBJ databases">
        <authorList>
            <person name="Audoor S."/>
            <person name="Bilcke G."/>
        </authorList>
    </citation>
    <scope>NUCLEOTIDE SEQUENCE</scope>
</reference>
<dbReference type="EMBL" id="CAKOGP040002147">
    <property type="protein sequence ID" value="CAJ1963412.1"/>
    <property type="molecule type" value="Genomic_DNA"/>
</dbReference>
<feature type="domain" description="Orc1-like AAA ATPase" evidence="2">
    <location>
        <begin position="347"/>
        <end position="556"/>
    </location>
</feature>
<dbReference type="InterPro" id="IPR041664">
    <property type="entry name" value="AAA_16"/>
</dbReference>
<comment type="caution">
    <text evidence="3">The sequence shown here is derived from an EMBL/GenBank/DDBJ whole genome shotgun (WGS) entry which is preliminary data.</text>
</comment>
<name>A0AAD2PWW7_9STRA</name>
<accession>A0AAD2PWW7</accession>
<evidence type="ECO:0000259" key="2">
    <source>
        <dbReference type="Pfam" id="PF13191"/>
    </source>
</evidence>
<dbReference type="Proteomes" id="UP001295423">
    <property type="component" value="Unassembled WGS sequence"/>
</dbReference>
<dbReference type="SUPFAM" id="SSF52540">
    <property type="entry name" value="P-loop containing nucleoside triphosphate hydrolases"/>
    <property type="match status" value="1"/>
</dbReference>
<feature type="region of interest" description="Disordered" evidence="1">
    <location>
        <begin position="286"/>
        <end position="305"/>
    </location>
</feature>
<feature type="compositionally biased region" description="Polar residues" evidence="1">
    <location>
        <begin position="212"/>
        <end position="229"/>
    </location>
</feature>
<evidence type="ECO:0000256" key="1">
    <source>
        <dbReference type="SAM" id="MobiDB-lite"/>
    </source>
</evidence>
<feature type="compositionally biased region" description="Low complexity" evidence="1">
    <location>
        <begin position="169"/>
        <end position="183"/>
    </location>
</feature>
<dbReference type="InterPro" id="IPR053159">
    <property type="entry name" value="Hybrid_Histidine_Kinase"/>
</dbReference>
<feature type="compositionally biased region" description="Polar residues" evidence="1">
    <location>
        <begin position="260"/>
        <end position="271"/>
    </location>
</feature>
<evidence type="ECO:0000313" key="4">
    <source>
        <dbReference type="Proteomes" id="UP001295423"/>
    </source>
</evidence>
<feature type="region of interest" description="Disordered" evidence="1">
    <location>
        <begin position="143"/>
        <end position="271"/>
    </location>
</feature>
<dbReference type="Pfam" id="PF13191">
    <property type="entry name" value="AAA_16"/>
    <property type="match status" value="1"/>
</dbReference>
<protein>
    <recommendedName>
        <fullName evidence="2">Orc1-like AAA ATPase domain-containing protein</fullName>
    </recommendedName>
</protein>
<sequence>MLSIAISPLRRRLSNDVDESKYLTPTVPAEDSDSFQGTGPASKELVVVVDSPAFQRNDSIVSDLVCDCSFASFQEDTSVDLAFNEKEPAIRHISFAHEPSRSSLCSTNFAEVDFQISIGDRSSSSPNPQGSLTDSRLCISERSCSLSSRPPRPSMLQMAQRDDENGEHPLSYSQRSSKSPSPRGRTRGISRHASNIDPSANSCGLDGEVSRNEPSSPANKSRTNRSSRSPLAMKTKKQDDDLLSQRSSAKSTSKRSSRSPMRTTNDVQDNDLLSTDCAESCDDVRFHSNRSEDGSGHFARRSDGRNEVDEALQVTAQIMATSEQEGKVQSVMDGLTINKLQYDDVGFIGREQETKLLMECYDRLTNTTAMSSLRKELVFVNGYEGVGKSSLVSSMLKVCEEGGTGFCARGKFSSVDGPYAAIASVFGQILGDIERKGWLSVRTHYNSGKLQTLGEALTAKLGPDIHLLATLIPKLKVITKGSVLRKPSSRRRRESNGFEADQYRWEYALRVLTRELNKLYSPLVLFLDNVHWADQLSLNLIDSLVSDVLNTNQLMVVGCYRSNAVVGKYHILPKKLEQLASKPAYYGFNHSDIEIGNLDQDGAHSIIMTLLSMDDKEKTEALADICFKRTHGNPFFLIEFMTMLVDESLIKFNLGSFTWSWDEAEVERETMSTENVVNIVHSRMKKLSYRAQQALEYAACLGSTIRVQCLKILISQLEADHDAETLADLLQRLEKGGFIEQIEPTQYRWVHENVRESALMLGNAADRMFQFDVGNALFHHLEDSELDEMLFEVCDLVNMGQHARRVEYAKLNLRAAEKARSISAFHSASLYVTKGIAYLPNDKWTAQHDLTLQLFTLGMEMELATGKVEEMEKYSKEILAQPNCTAIEKLPVYIAKSHKMTHMDIDHKGCTGLLRRILLETFQIRLFSTKAVLPFQATAKLVSVARTVKKLPRGALANLQPVDDSNLEAAMDLLVRLAISSYAGKNMLLHISCITKMVQMTLKHGVHPMSGYSFVGLGTCLMIVNGDVVEGATIANMANELQEVVPDDYAAASTTTISNSLVLPWSSALQSCRSALREGHISGMRSGNTESAMLSLMMHSVVFPLMMGKPLAPIESICGTIAAQCEELKLGLYSVSVRQHWELILELMGQPDSSVFSNSEVLQKEGWKPEQLMTEYIGLHVSIYSGDYESASTIALNMGDGFQKANPSNVQIMSETFLRAIALYATASSGSSKSKRTANKLKQKMGNWVSKGNPNIGHCYHLLCAEKARLDGKYEKANTLYNDAIVLAARTGHVHHAALSNERYADFLLRCMKDKEEHDYRIQEAVRFYKDWGAERRVQQLTKA</sequence>